<evidence type="ECO:0000256" key="1">
    <source>
        <dbReference type="ARBA" id="ARBA00008668"/>
    </source>
</evidence>
<feature type="signal peptide" evidence="5">
    <location>
        <begin position="1"/>
        <end position="25"/>
    </location>
</feature>
<keyword evidence="3" id="KW-0378">Hydrolase</keyword>
<dbReference type="Pfam" id="PF00657">
    <property type="entry name" value="Lipase_GDSL"/>
    <property type="match status" value="1"/>
</dbReference>
<dbReference type="RefSeq" id="XP_031383095.1">
    <property type="nucleotide sequence ID" value="XM_031527235.1"/>
</dbReference>
<dbReference type="GO" id="GO:0016788">
    <property type="term" value="F:hydrolase activity, acting on ester bonds"/>
    <property type="evidence" value="ECO:0007669"/>
    <property type="project" value="InterPro"/>
</dbReference>
<dbReference type="PANTHER" id="PTHR22835:SF659">
    <property type="entry name" value="GDSL LIPASE_ACYLHYDROLASE, PUTATIVE (AFU_ORTHOLOGUE AFUA_2G00510)-RELATED"/>
    <property type="match status" value="1"/>
</dbReference>
<evidence type="ECO:0000313" key="7">
    <source>
        <dbReference type="Proteomes" id="UP000197138"/>
    </source>
</evidence>
<proteinExistence type="inferred from homology"/>
<dbReference type="OrthoDB" id="1600564at2759"/>
<evidence type="ECO:0000256" key="3">
    <source>
        <dbReference type="ARBA" id="ARBA00022801"/>
    </source>
</evidence>
<dbReference type="Proteomes" id="UP000515151">
    <property type="component" value="Chromosome 2"/>
</dbReference>
<evidence type="ECO:0000256" key="4">
    <source>
        <dbReference type="ARBA" id="ARBA00023180"/>
    </source>
</evidence>
<dbReference type="InterPro" id="IPR035669">
    <property type="entry name" value="SGNH_plant_lipase-like"/>
</dbReference>
<dbReference type="SUPFAM" id="SSF52266">
    <property type="entry name" value="SGNH hydrolase"/>
    <property type="match status" value="1"/>
</dbReference>
<name>A0A218XFI0_PUNGR</name>
<dbReference type="GeneID" id="116197182"/>
<dbReference type="PANTHER" id="PTHR22835">
    <property type="entry name" value="ZINC FINGER FYVE DOMAIN CONTAINING PROTEIN"/>
    <property type="match status" value="1"/>
</dbReference>
<evidence type="ECO:0000256" key="2">
    <source>
        <dbReference type="ARBA" id="ARBA00022729"/>
    </source>
</evidence>
<comment type="similarity">
    <text evidence="1">Belongs to the 'GDSL' lipolytic enzyme family.</text>
</comment>
<dbReference type="Proteomes" id="UP000197138">
    <property type="component" value="Unassembled WGS sequence"/>
</dbReference>
<reference evidence="8" key="3">
    <citation type="journal article" date="2020" name="Plant Biotechnol. J.">
        <title>The pomegranate (Punica granatum L.) draft genome dissects genetic divergence between soft- and hard-seeded cultivars.</title>
        <authorList>
            <person name="Luo X."/>
            <person name="Li H."/>
            <person name="Wu Z."/>
            <person name="Yao W."/>
            <person name="Zhao P."/>
            <person name="Cao D."/>
            <person name="Yu H."/>
            <person name="Li K."/>
            <person name="Poudel K."/>
            <person name="Zhao D."/>
            <person name="Zhang F."/>
            <person name="Xia X."/>
            <person name="Chen L."/>
            <person name="Wang Q."/>
            <person name="Jing D."/>
            <person name="Cao S."/>
        </authorList>
    </citation>
    <scope>NUCLEOTIDE SEQUENCE [LARGE SCALE GENOMIC DNA]</scope>
</reference>
<evidence type="ECO:0000313" key="6">
    <source>
        <dbReference type="EMBL" id="OWM83102.1"/>
    </source>
</evidence>
<evidence type="ECO:0000256" key="5">
    <source>
        <dbReference type="SAM" id="SignalP"/>
    </source>
</evidence>
<dbReference type="CDD" id="cd01837">
    <property type="entry name" value="SGNH_plant_lipase_like"/>
    <property type="match status" value="1"/>
</dbReference>
<feature type="chain" id="PRO_5044569150" evidence="5">
    <location>
        <begin position="26"/>
        <end position="372"/>
    </location>
</feature>
<dbReference type="InterPro" id="IPR036514">
    <property type="entry name" value="SGNH_hydro_sf"/>
</dbReference>
<keyword evidence="8" id="KW-1185">Reference proteome</keyword>
<dbReference type="EMBL" id="MTKT01001935">
    <property type="protein sequence ID" value="OWM83102.1"/>
    <property type="molecule type" value="Genomic_DNA"/>
</dbReference>
<sequence>MTIMKVEVFAYLLLPFLVAFASVSSTNPPVKYESIFNFGNSLSDTGNYLAVGAPGLPFIGHLPYGETYFGQATGRCSDGRLIVDFIAEALGLPFLPPYLKLAEGPYVKTGVNFAVVGATALDAEFFYARNLGSILLTNDSLSVQVSWFKKWKSSICTTKHECDIYFKKSLFLVGEIGGNDYNVPFIFTGAPLEQVRPFVPLVVEAVINATVALIEEGAVNVVVPGNMPIGCIPAYLTTFQGSNPSDYNSKTGCLDTFNAFSEYHNEQLLEALKKLRKKYPQARIMYADYYGASIDFYYKPKRYGFTGGTIIACCGGGGPYNFNLSRGCGQPGSTLCKDPSTFVNWDGVHGTEAAHRYMAKGLVYGPFTSPPL</sequence>
<reference evidence="7" key="1">
    <citation type="journal article" date="2017" name="Plant J.">
        <title>The pomegranate (Punica granatum L.) genome and the genomics of punicalagin biosynthesis.</title>
        <authorList>
            <person name="Qin G."/>
            <person name="Xu C."/>
            <person name="Ming R."/>
            <person name="Tang H."/>
            <person name="Guyot R."/>
            <person name="Kramer E.M."/>
            <person name="Hu Y."/>
            <person name="Yi X."/>
            <person name="Qi Y."/>
            <person name="Xu X."/>
            <person name="Gao Z."/>
            <person name="Pan H."/>
            <person name="Jian J."/>
            <person name="Tian Y."/>
            <person name="Yue Z."/>
            <person name="Xu Y."/>
        </authorList>
    </citation>
    <scope>NUCLEOTIDE SEQUENCE [LARGE SCALE GENOMIC DNA]</scope>
    <source>
        <strain evidence="7">cv. Dabenzi</strain>
    </source>
</reference>
<dbReference type="AlphaFoldDB" id="A0A218XFI0"/>
<evidence type="ECO:0000313" key="9">
    <source>
        <dbReference type="RefSeq" id="XP_031383095.1"/>
    </source>
</evidence>
<dbReference type="InterPro" id="IPR001087">
    <property type="entry name" value="GDSL"/>
</dbReference>
<accession>A0A218XFI0</accession>
<dbReference type="Gene3D" id="3.40.50.1110">
    <property type="entry name" value="SGNH hydrolase"/>
    <property type="match status" value="1"/>
</dbReference>
<reference evidence="6" key="2">
    <citation type="submission" date="2017-06" db="EMBL/GenBank/DDBJ databases">
        <title>The pomegranate genome and the genomics of punicalagin biosynthesis.</title>
        <authorList>
            <person name="Xu C."/>
        </authorList>
    </citation>
    <scope>NUCLEOTIDE SEQUENCE [LARGE SCALE GENOMIC DNA]</scope>
    <source>
        <tissue evidence="6">Fresh leaf</tissue>
    </source>
</reference>
<protein>
    <submittedName>
        <fullName evidence="9">GDSL esterase/lipase At5g45910-like</fullName>
    </submittedName>
</protein>
<gene>
    <name evidence="9" type="primary">LOC116197182</name>
    <name evidence="6" type="ORF">CDL15_Pgr011784</name>
</gene>
<keyword evidence="2 5" id="KW-0732">Signal</keyword>
<keyword evidence="4" id="KW-0325">Glycoprotein</keyword>
<reference evidence="9" key="4">
    <citation type="submission" date="2025-04" db="UniProtKB">
        <authorList>
            <consortium name="RefSeq"/>
        </authorList>
    </citation>
    <scope>IDENTIFICATION</scope>
    <source>
        <tissue evidence="9">Leaf</tissue>
    </source>
</reference>
<organism evidence="6 7">
    <name type="scientific">Punica granatum</name>
    <name type="common">Pomegranate</name>
    <dbReference type="NCBI Taxonomy" id="22663"/>
    <lineage>
        <taxon>Eukaryota</taxon>
        <taxon>Viridiplantae</taxon>
        <taxon>Streptophyta</taxon>
        <taxon>Embryophyta</taxon>
        <taxon>Tracheophyta</taxon>
        <taxon>Spermatophyta</taxon>
        <taxon>Magnoliopsida</taxon>
        <taxon>eudicotyledons</taxon>
        <taxon>Gunneridae</taxon>
        <taxon>Pentapetalae</taxon>
        <taxon>rosids</taxon>
        <taxon>malvids</taxon>
        <taxon>Myrtales</taxon>
        <taxon>Lythraceae</taxon>
        <taxon>Punica</taxon>
    </lineage>
</organism>
<evidence type="ECO:0000313" key="8">
    <source>
        <dbReference type="Proteomes" id="UP000515151"/>
    </source>
</evidence>